<dbReference type="InterPro" id="IPR051785">
    <property type="entry name" value="MMCE/EMCE_epimerase"/>
</dbReference>
<dbReference type="InterPro" id="IPR037523">
    <property type="entry name" value="VOC_core"/>
</dbReference>
<dbReference type="PANTHER" id="PTHR43048:SF4">
    <property type="entry name" value="RING-CLEAVING DIOXYGENASE-RELATED"/>
    <property type="match status" value="1"/>
</dbReference>
<accession>A0A1I2KNG7</accession>
<dbReference type="Gene3D" id="3.10.180.10">
    <property type="entry name" value="2,3-Dihydroxybiphenyl 1,2-Dioxygenase, domain 1"/>
    <property type="match status" value="1"/>
</dbReference>
<proteinExistence type="predicted"/>
<evidence type="ECO:0000313" key="3">
    <source>
        <dbReference type="EMBL" id="SFF68542.1"/>
    </source>
</evidence>
<dbReference type="STRING" id="380248.SAMN05216251_12459"/>
<dbReference type="GO" id="GO:0046872">
    <property type="term" value="F:metal ion binding"/>
    <property type="evidence" value="ECO:0007669"/>
    <property type="project" value="UniProtKB-KW"/>
</dbReference>
<dbReference type="OrthoDB" id="9798201at2"/>
<dbReference type="RefSeq" id="WP_093716897.1">
    <property type="nucleotide sequence ID" value="NZ_FONG01000024.1"/>
</dbReference>
<dbReference type="PANTHER" id="PTHR43048">
    <property type="entry name" value="METHYLMALONYL-COA EPIMERASE"/>
    <property type="match status" value="1"/>
</dbReference>
<dbReference type="InterPro" id="IPR004360">
    <property type="entry name" value="Glyas_Fos-R_dOase_dom"/>
</dbReference>
<protein>
    <submittedName>
        <fullName evidence="3">Uncharacterized conserved protein PhnB, glyoxalase superfamily</fullName>
    </submittedName>
</protein>
<dbReference type="InterPro" id="IPR029068">
    <property type="entry name" value="Glyas_Bleomycin-R_OHBP_Dase"/>
</dbReference>
<evidence type="ECO:0000259" key="2">
    <source>
        <dbReference type="PROSITE" id="PS51819"/>
    </source>
</evidence>
<keyword evidence="1" id="KW-0479">Metal-binding</keyword>
<evidence type="ECO:0000313" key="4">
    <source>
        <dbReference type="Proteomes" id="UP000199323"/>
    </source>
</evidence>
<evidence type="ECO:0000256" key="1">
    <source>
        <dbReference type="ARBA" id="ARBA00022723"/>
    </source>
</evidence>
<organism evidence="3 4">
    <name type="scientific">Actinacidiphila alni</name>
    <dbReference type="NCBI Taxonomy" id="380248"/>
    <lineage>
        <taxon>Bacteria</taxon>
        <taxon>Bacillati</taxon>
        <taxon>Actinomycetota</taxon>
        <taxon>Actinomycetes</taxon>
        <taxon>Kitasatosporales</taxon>
        <taxon>Streptomycetaceae</taxon>
        <taxon>Actinacidiphila</taxon>
    </lineage>
</organism>
<dbReference type="EMBL" id="FONG01000024">
    <property type="protein sequence ID" value="SFF68542.1"/>
    <property type="molecule type" value="Genomic_DNA"/>
</dbReference>
<feature type="domain" description="VOC" evidence="2">
    <location>
        <begin position="2"/>
        <end position="124"/>
    </location>
</feature>
<dbReference type="AlphaFoldDB" id="A0A1I2KNG7"/>
<dbReference type="Proteomes" id="UP000199323">
    <property type="component" value="Unassembled WGS sequence"/>
</dbReference>
<keyword evidence="4" id="KW-1185">Reference proteome</keyword>
<name>A0A1I2KNG7_9ACTN</name>
<reference evidence="3 4" key="1">
    <citation type="submission" date="2016-10" db="EMBL/GenBank/DDBJ databases">
        <authorList>
            <person name="de Groot N.N."/>
        </authorList>
    </citation>
    <scope>NUCLEOTIDE SEQUENCE [LARGE SCALE GENOMIC DNA]</scope>
    <source>
        <strain evidence="3 4">CGMCC 4.3510</strain>
    </source>
</reference>
<dbReference type="SUPFAM" id="SSF54593">
    <property type="entry name" value="Glyoxalase/Bleomycin resistance protein/Dihydroxybiphenyl dioxygenase"/>
    <property type="match status" value="1"/>
</dbReference>
<sequence>MDLVSIRVITGDIARLVAFYEKATGLRAAWATEDFAEIGTPAATLAIGSTRTVPLFIPDDPGSVRPAANHSVIVEFLVEDVDRVHANLADHGVHLVQEPTTMPWGNRSLLVRDPDGTLVNFFTPVTPAARAKFAARSEARSAARSSVEPAVSGAS</sequence>
<dbReference type="GO" id="GO:0046491">
    <property type="term" value="P:L-methylmalonyl-CoA metabolic process"/>
    <property type="evidence" value="ECO:0007669"/>
    <property type="project" value="TreeGrafter"/>
</dbReference>
<gene>
    <name evidence="3" type="ORF">SAMN05216251_12459</name>
</gene>
<dbReference type="PROSITE" id="PS51819">
    <property type="entry name" value="VOC"/>
    <property type="match status" value="1"/>
</dbReference>
<dbReference type="GO" id="GO:0004493">
    <property type="term" value="F:methylmalonyl-CoA epimerase activity"/>
    <property type="evidence" value="ECO:0007669"/>
    <property type="project" value="TreeGrafter"/>
</dbReference>
<dbReference type="Pfam" id="PF00903">
    <property type="entry name" value="Glyoxalase"/>
    <property type="match status" value="1"/>
</dbReference>